<dbReference type="InterPro" id="IPR000571">
    <property type="entry name" value="Znf_CCCH"/>
</dbReference>
<dbReference type="SUPFAM" id="SSF54928">
    <property type="entry name" value="RNA-binding domain, RBD"/>
    <property type="match status" value="1"/>
</dbReference>
<dbReference type="PANTHER" id="PTHR45904">
    <property type="entry name" value="TRNA (URACIL-5-)-METHYLTRANSFERASE"/>
    <property type="match status" value="1"/>
</dbReference>
<accession>A0A8B8KU79</accession>
<gene>
    <name evidence="13" type="primary">LOC113858418</name>
</gene>
<feature type="zinc finger region" description="C3H1-type" evidence="7">
    <location>
        <begin position="71"/>
        <end position="100"/>
    </location>
</feature>
<keyword evidence="6 7" id="KW-0862">Zinc</keyword>
<evidence type="ECO:0000256" key="3">
    <source>
        <dbReference type="ARBA" id="ARBA00022691"/>
    </source>
</evidence>
<dbReference type="OrthoDB" id="10250660at2759"/>
<comment type="caution">
    <text evidence="8">Lacks conserved residue(s) required for the propagation of feature annotation.</text>
</comment>
<dbReference type="RefSeq" id="XP_027346878.1">
    <property type="nucleotide sequence ID" value="XM_027491077.1"/>
</dbReference>
<dbReference type="Gene3D" id="3.30.70.330">
    <property type="match status" value="1"/>
</dbReference>
<evidence type="ECO:0000313" key="13">
    <source>
        <dbReference type="RefSeq" id="XP_027346878.1"/>
    </source>
</evidence>
<dbReference type="Pfam" id="PF05958">
    <property type="entry name" value="tRNA_U5-meth_tr"/>
    <property type="match status" value="1"/>
</dbReference>
<reference evidence="12" key="1">
    <citation type="journal article" date="2019" name="Toxins">
        <title>Detection of Abrin-Like and Prepropulchellin-Like Toxin Genes and Transcripts Using Whole Genome Sequencing and Full-Length Transcript Sequencing of Abrus precatorius.</title>
        <authorList>
            <person name="Hovde B.T."/>
            <person name="Daligault H.E."/>
            <person name="Hanschen E.R."/>
            <person name="Kunde Y.A."/>
            <person name="Johnson M.B."/>
            <person name="Starkenburg S.R."/>
            <person name="Johnson S.L."/>
        </authorList>
    </citation>
    <scope>NUCLEOTIDE SEQUENCE [LARGE SCALE GENOMIC DNA]</scope>
</reference>
<dbReference type="GO" id="GO:0003723">
    <property type="term" value="F:RNA binding"/>
    <property type="evidence" value="ECO:0007669"/>
    <property type="project" value="TreeGrafter"/>
</dbReference>
<reference evidence="13" key="2">
    <citation type="submission" date="2025-08" db="UniProtKB">
        <authorList>
            <consortium name="RefSeq"/>
        </authorList>
    </citation>
    <scope>IDENTIFICATION</scope>
    <source>
        <tissue evidence="13">Young leaves</tissue>
    </source>
</reference>
<feature type="compositionally biased region" description="Polar residues" evidence="10">
    <location>
        <begin position="1"/>
        <end position="20"/>
    </location>
</feature>
<keyword evidence="1 8" id="KW-0489">Methyltransferase</keyword>
<dbReference type="GeneID" id="113858418"/>
<dbReference type="InterPro" id="IPR030390">
    <property type="entry name" value="MeTrfase_TrmA_AS"/>
</dbReference>
<dbReference type="GO" id="GO:0008270">
    <property type="term" value="F:zinc ion binding"/>
    <property type="evidence" value="ECO:0007669"/>
    <property type="project" value="UniProtKB-KW"/>
</dbReference>
<dbReference type="SMART" id="SM00356">
    <property type="entry name" value="ZnF_C3H1"/>
    <property type="match status" value="1"/>
</dbReference>
<feature type="binding site" evidence="8">
    <location>
        <position position="801"/>
    </location>
    <ligand>
        <name>S-adenosyl-L-methionine</name>
        <dbReference type="ChEBI" id="CHEBI:59789"/>
    </ligand>
</feature>
<dbReference type="CDD" id="cd02440">
    <property type="entry name" value="AdoMet_MTases"/>
    <property type="match status" value="1"/>
</dbReference>
<evidence type="ECO:0000256" key="1">
    <source>
        <dbReference type="ARBA" id="ARBA00022603"/>
    </source>
</evidence>
<feature type="domain" description="C3H1-type" evidence="11">
    <location>
        <begin position="71"/>
        <end position="100"/>
    </location>
</feature>
<feature type="active site" description="Nucleophile" evidence="8">
    <location>
        <position position="829"/>
    </location>
</feature>
<dbReference type="InterPro" id="IPR012677">
    <property type="entry name" value="Nucleotide-bd_a/b_plait_sf"/>
</dbReference>
<feature type="binding site" evidence="8">
    <location>
        <position position="561"/>
    </location>
    <ligand>
        <name>S-adenosyl-L-methionine</name>
        <dbReference type="ChEBI" id="CHEBI:59789"/>
    </ligand>
</feature>
<dbReference type="InterPro" id="IPR035979">
    <property type="entry name" value="RBD_domain_sf"/>
</dbReference>
<dbReference type="AlphaFoldDB" id="A0A8B8KU79"/>
<evidence type="ECO:0000259" key="11">
    <source>
        <dbReference type="PROSITE" id="PS50103"/>
    </source>
</evidence>
<dbReference type="GO" id="GO:0008173">
    <property type="term" value="F:RNA methyltransferase activity"/>
    <property type="evidence" value="ECO:0007669"/>
    <property type="project" value="InterPro"/>
</dbReference>
<keyword evidence="5 7" id="KW-0863">Zinc-finger</keyword>
<dbReference type="Proteomes" id="UP000694853">
    <property type="component" value="Unplaced"/>
</dbReference>
<evidence type="ECO:0000256" key="10">
    <source>
        <dbReference type="SAM" id="MobiDB-lite"/>
    </source>
</evidence>
<organism evidence="12 13">
    <name type="scientific">Abrus precatorius</name>
    <name type="common">Indian licorice</name>
    <name type="synonym">Glycine abrus</name>
    <dbReference type="NCBI Taxonomy" id="3816"/>
    <lineage>
        <taxon>Eukaryota</taxon>
        <taxon>Viridiplantae</taxon>
        <taxon>Streptophyta</taxon>
        <taxon>Embryophyta</taxon>
        <taxon>Tracheophyta</taxon>
        <taxon>Spermatophyta</taxon>
        <taxon>Magnoliopsida</taxon>
        <taxon>eudicotyledons</taxon>
        <taxon>Gunneridae</taxon>
        <taxon>Pentapetalae</taxon>
        <taxon>rosids</taxon>
        <taxon>fabids</taxon>
        <taxon>Fabales</taxon>
        <taxon>Fabaceae</taxon>
        <taxon>Papilionoideae</taxon>
        <taxon>50 kb inversion clade</taxon>
        <taxon>NPAAA clade</taxon>
        <taxon>indigoferoid/millettioid clade</taxon>
        <taxon>Abreae</taxon>
        <taxon>Abrus</taxon>
    </lineage>
</organism>
<keyword evidence="2 8" id="KW-0808">Transferase</keyword>
<dbReference type="InterPro" id="IPR036855">
    <property type="entry name" value="Znf_CCCH_sf"/>
</dbReference>
<dbReference type="Pfam" id="PF00642">
    <property type="entry name" value="zf-CCCH"/>
    <property type="match status" value="1"/>
</dbReference>
<feature type="region of interest" description="Disordered" evidence="10">
    <location>
        <begin position="728"/>
        <end position="790"/>
    </location>
</feature>
<proteinExistence type="inferred from homology"/>
<feature type="compositionally biased region" description="Polar residues" evidence="10">
    <location>
        <begin position="765"/>
        <end position="790"/>
    </location>
</feature>
<keyword evidence="4 7" id="KW-0479">Metal-binding</keyword>
<feature type="region of interest" description="Disordered" evidence="10">
    <location>
        <begin position="102"/>
        <end position="130"/>
    </location>
</feature>
<dbReference type="KEGG" id="aprc:113858418"/>
<evidence type="ECO:0000256" key="5">
    <source>
        <dbReference type="ARBA" id="ARBA00022771"/>
    </source>
</evidence>
<evidence type="ECO:0000313" key="12">
    <source>
        <dbReference type="Proteomes" id="UP000694853"/>
    </source>
</evidence>
<dbReference type="PROSITE" id="PS01230">
    <property type="entry name" value="TRMA_1"/>
    <property type="match status" value="1"/>
</dbReference>
<dbReference type="InterPro" id="IPR045850">
    <property type="entry name" value="TRM2_met"/>
</dbReference>
<dbReference type="SUPFAM" id="SSF53335">
    <property type="entry name" value="S-adenosyl-L-methionine-dependent methyltransferases"/>
    <property type="match status" value="1"/>
</dbReference>
<dbReference type="PANTHER" id="PTHR45904:SF2">
    <property type="entry name" value="TRNA (URACIL-5-)-METHYLTRANSFERASE HOMOLOG A"/>
    <property type="match status" value="1"/>
</dbReference>
<dbReference type="InterPro" id="IPR010280">
    <property type="entry name" value="U5_MeTrfase_fam"/>
</dbReference>
<evidence type="ECO:0000256" key="9">
    <source>
        <dbReference type="PROSITE-ProRule" id="PRU10015"/>
    </source>
</evidence>
<feature type="active site" evidence="9">
    <location>
        <position position="829"/>
    </location>
</feature>
<comment type="similarity">
    <text evidence="8">Belongs to the class I-like SAM-binding methyltransferase superfamily. RNA M5U methyltransferase family.</text>
</comment>
<evidence type="ECO:0000256" key="8">
    <source>
        <dbReference type="PROSITE-ProRule" id="PRU01024"/>
    </source>
</evidence>
<dbReference type="GO" id="GO:0032259">
    <property type="term" value="P:methylation"/>
    <property type="evidence" value="ECO:0007669"/>
    <property type="project" value="UniProtKB-KW"/>
</dbReference>
<dbReference type="SUPFAM" id="SSF90229">
    <property type="entry name" value="CCCH zinc finger"/>
    <property type="match status" value="1"/>
</dbReference>
<keyword evidence="3 8" id="KW-0949">S-adenosyl-L-methionine</keyword>
<name>A0A8B8KU79_ABRPR</name>
<dbReference type="Pfam" id="PF13847">
    <property type="entry name" value="Methyltransf_31"/>
    <property type="match status" value="1"/>
</dbReference>
<evidence type="ECO:0000256" key="6">
    <source>
        <dbReference type="ARBA" id="ARBA00022833"/>
    </source>
</evidence>
<evidence type="ECO:0000256" key="7">
    <source>
        <dbReference type="PROSITE-ProRule" id="PRU00723"/>
    </source>
</evidence>
<dbReference type="Gene3D" id="4.10.1000.10">
    <property type="entry name" value="Zinc finger, CCCH-type"/>
    <property type="match status" value="1"/>
</dbReference>
<dbReference type="GO" id="GO:0006396">
    <property type="term" value="P:RNA processing"/>
    <property type="evidence" value="ECO:0007669"/>
    <property type="project" value="InterPro"/>
</dbReference>
<evidence type="ECO:0000256" key="2">
    <source>
        <dbReference type="ARBA" id="ARBA00022679"/>
    </source>
</evidence>
<dbReference type="InterPro" id="IPR025714">
    <property type="entry name" value="Methyltranfer_dom"/>
</dbReference>
<feature type="region of interest" description="Disordered" evidence="10">
    <location>
        <begin position="1"/>
        <end position="66"/>
    </location>
</feature>
<dbReference type="PROSITE" id="PS50103">
    <property type="entry name" value="ZF_C3H1"/>
    <property type="match status" value="1"/>
</dbReference>
<sequence>MAEPLTNPNTELASSKTLNPINVHDSTMEPHQTLPLDAQIHPQNDYVVPTKKRQRDDADADDDADRSVHPLWKTSLCSYFRRHGGSCSHGDACRYAHGEEELRPRPDNTWDQTSERAKKALKSETPEKRDVSEVVMMTEAVVDGDADGEDDGCGSSHALSKCLMHLPMKWSSEVLRNFLNKEGIAFKHAKKKKGMAVGFLTFEDEEQMKNSTKALEGKSISNKTLRVGDVIPRSFEKKSNSNVTLHQELDKENPMVDVPSSETLDAETNDDNLAFDGSVSKTRNVRDVVTPLAHMAYADQLEQKKNSLVKILKKLTKNARKACPTGVPLPEWVLKSREIGGLPCKLEGIVASPIVNGYRNKCEFSVGYSLEGKVTVGFMLGNFREGVTAVEEAVDCPNVSTIAGKYANIFQEFLQHSDLPVWNRFKNTGFWRQLTVREGRTNGSVVDAGTFDGIAEVMLIVQVSTANFDVAQVATEFKRLAQAFVAGATSHCPTLPLTALIVQDHQGISNVAPADAPMHPLPLPKTVGDPEMGENNNATDVRIHDYISNLQFSISPTAFFQVNTLAAEKLYSLAGDWACLGPDTLLFDICCGTGTIGLTLAHRVGMVIGIEMNASAVTDAHRNAEINGIKNVKFICAKAEDVMGSLLREYLDVTKEQVGHPNISGNGNDIPVDTACPEPENGEMASCCSDNNDAEVRNVVQKASTSEQVDGISKQAEDAMGAVLGENLNVPEEQVDDPNISKSGKDIPEDSANAEPENGEMASRCSENNSAEAGSVVQQDSASENGNTSSEQFKNVVAIVDPPRAGLHPTVIKALRTHPRLRRLVYISCNPESLVANAIELCTPSPIKVEKGNKDNRGWRNRSSAGLARHRAKSMPISEAFQPIKAIPVDLFPHTQHCELVMLLESELFSSMTFLLHASCVFSCGITVPGGEKLLLYPRTSVNTPRSQILYHLDTAE</sequence>
<dbReference type="Gene3D" id="3.40.50.150">
    <property type="entry name" value="Vaccinia Virus protein VP39"/>
    <property type="match status" value="1"/>
</dbReference>
<keyword evidence="12" id="KW-1185">Reference proteome</keyword>
<evidence type="ECO:0000256" key="4">
    <source>
        <dbReference type="ARBA" id="ARBA00022723"/>
    </source>
</evidence>
<protein>
    <submittedName>
        <fullName evidence="13">Zinc finger CCCH domain-containing protein 24 isoform X1</fullName>
    </submittedName>
</protein>
<dbReference type="PROSITE" id="PS51687">
    <property type="entry name" value="SAM_MT_RNA_M5U"/>
    <property type="match status" value="1"/>
</dbReference>
<dbReference type="InterPro" id="IPR029063">
    <property type="entry name" value="SAM-dependent_MTases_sf"/>
</dbReference>
<feature type="binding site" evidence="8">
    <location>
        <position position="611"/>
    </location>
    <ligand>
        <name>S-adenosyl-L-methionine</name>
        <dbReference type="ChEBI" id="CHEBI:59789"/>
    </ligand>
</feature>